<evidence type="ECO:0000256" key="7">
    <source>
        <dbReference type="SAM" id="MobiDB-lite"/>
    </source>
</evidence>
<dbReference type="InterPro" id="IPR001289">
    <property type="entry name" value="NFYA"/>
</dbReference>
<name>A0A2T9YIL3_9FUNG</name>
<dbReference type="PROSITE" id="PS51152">
    <property type="entry name" value="NFYA_HAP2_2"/>
    <property type="match status" value="1"/>
</dbReference>
<evidence type="ECO:0000313" key="8">
    <source>
        <dbReference type="EMBL" id="PVU92171.1"/>
    </source>
</evidence>
<proteinExistence type="inferred from homology"/>
<reference evidence="8 9" key="1">
    <citation type="journal article" date="2018" name="MBio">
        <title>Comparative Genomics Reveals the Core Gene Toolbox for the Fungus-Insect Symbiosis.</title>
        <authorList>
            <person name="Wang Y."/>
            <person name="Stata M."/>
            <person name="Wang W."/>
            <person name="Stajich J.E."/>
            <person name="White M.M."/>
            <person name="Moncalvo J.M."/>
        </authorList>
    </citation>
    <scope>NUCLEOTIDE SEQUENCE [LARGE SCALE GENOMIC DNA]</scope>
    <source>
        <strain evidence="8 9">AUS-77-4</strain>
    </source>
</reference>
<feature type="compositionally biased region" description="Basic and acidic residues" evidence="7">
    <location>
        <begin position="243"/>
        <end position="255"/>
    </location>
</feature>
<dbReference type="PANTHER" id="PTHR12632">
    <property type="entry name" value="TRANSCRIPTION FACTOR NF-Y ALPHA-RELATED"/>
    <property type="match status" value="1"/>
</dbReference>
<dbReference type="GO" id="GO:0003677">
    <property type="term" value="F:DNA binding"/>
    <property type="evidence" value="ECO:0007669"/>
    <property type="project" value="UniProtKB-KW"/>
</dbReference>
<dbReference type="STRING" id="61424.A0A2T9YIL3"/>
<dbReference type="PRINTS" id="PR00616">
    <property type="entry name" value="CCAATSUBUNTB"/>
</dbReference>
<keyword evidence="4 6" id="KW-0804">Transcription</keyword>
<keyword evidence="9" id="KW-1185">Reference proteome</keyword>
<protein>
    <recommendedName>
        <fullName evidence="6">Transcriptional activator HAP2</fullName>
    </recommendedName>
</protein>
<sequence>MNQTTAEEFQQQAQSHQNMHQAYMNAATSGYTTAGVGQYPYQLGDSAVAYSNQYQAEMLQGQASRSGQPNSAHTGIHMQGVSPNKSSQNIPMAMTLGMGLSGFDDVNAAAQQQVQVSQQSREEEPMYVNAKQYHRILKRREARARLSAENKMNIKRKPYLHESRHRHAMRRPRGPGGRFLTASEIADLEKRGELPQFQTPKKSSRPDIDDAHDAVASLMHSEMGANLASQIDANTENSSMEAKSLEENIAKTEDS</sequence>
<dbReference type="SMART" id="SM00521">
    <property type="entry name" value="CBF"/>
    <property type="match status" value="1"/>
</dbReference>
<organism evidence="8 9">
    <name type="scientific">Furculomyces boomerangus</name>
    <dbReference type="NCBI Taxonomy" id="61424"/>
    <lineage>
        <taxon>Eukaryota</taxon>
        <taxon>Fungi</taxon>
        <taxon>Fungi incertae sedis</taxon>
        <taxon>Zoopagomycota</taxon>
        <taxon>Kickxellomycotina</taxon>
        <taxon>Harpellomycetes</taxon>
        <taxon>Harpellales</taxon>
        <taxon>Harpellaceae</taxon>
        <taxon>Furculomyces</taxon>
    </lineage>
</organism>
<evidence type="ECO:0000256" key="6">
    <source>
        <dbReference type="RuleBase" id="RU367155"/>
    </source>
</evidence>
<dbReference type="GO" id="GO:0005634">
    <property type="term" value="C:nucleus"/>
    <property type="evidence" value="ECO:0007669"/>
    <property type="project" value="UniProtKB-SubCell"/>
</dbReference>
<comment type="subcellular location">
    <subcellularLocation>
        <location evidence="1 6">Nucleus</location>
    </subcellularLocation>
</comment>
<keyword evidence="5 6" id="KW-0539">Nucleus</keyword>
<feature type="region of interest" description="Disordered" evidence="7">
    <location>
        <begin position="187"/>
        <end position="213"/>
    </location>
</feature>
<comment type="caution">
    <text evidence="8">The sequence shown here is derived from an EMBL/GenBank/DDBJ whole genome shotgun (WGS) entry which is preliminary data.</text>
</comment>
<evidence type="ECO:0000256" key="5">
    <source>
        <dbReference type="ARBA" id="ARBA00023242"/>
    </source>
</evidence>
<dbReference type="GO" id="GO:0003700">
    <property type="term" value="F:DNA-binding transcription factor activity"/>
    <property type="evidence" value="ECO:0007669"/>
    <property type="project" value="UniProtKB-UniRule"/>
</dbReference>
<comment type="similarity">
    <text evidence="6">Belongs to the NFYA/HAP2 subunit family.</text>
</comment>
<evidence type="ECO:0000256" key="2">
    <source>
        <dbReference type="ARBA" id="ARBA00023015"/>
    </source>
</evidence>
<comment type="function">
    <text evidence="6">Component of the sequence-specific heterotrimeric transcription factor (NF-Y) which specifically recognizes a 5'-CCAAT-3' box motif found in the promoters of its target genes.</text>
</comment>
<feature type="region of interest" description="Disordered" evidence="7">
    <location>
        <begin position="231"/>
        <end position="255"/>
    </location>
</feature>
<dbReference type="EMBL" id="MBFT01000382">
    <property type="protein sequence ID" value="PVU92171.1"/>
    <property type="molecule type" value="Genomic_DNA"/>
</dbReference>
<dbReference type="Gene3D" id="6.10.250.2430">
    <property type="match status" value="1"/>
</dbReference>
<evidence type="ECO:0000256" key="3">
    <source>
        <dbReference type="ARBA" id="ARBA00023125"/>
    </source>
</evidence>
<dbReference type="AlphaFoldDB" id="A0A2T9YIL3"/>
<evidence type="ECO:0000313" key="9">
    <source>
        <dbReference type="Proteomes" id="UP000245699"/>
    </source>
</evidence>
<gene>
    <name evidence="8" type="ORF">BB559_003820</name>
</gene>
<dbReference type="OrthoDB" id="1097733at2759"/>
<keyword evidence="3 6" id="KW-0238">DNA-binding</keyword>
<accession>A0A2T9YIL3</accession>
<keyword evidence="2 6" id="KW-0805">Transcription regulation</keyword>
<comment type="subunit">
    <text evidence="6">Heterotrimer.</text>
</comment>
<dbReference type="Pfam" id="PF02045">
    <property type="entry name" value="CBFB_NFYA"/>
    <property type="match status" value="1"/>
</dbReference>
<feature type="compositionally biased region" description="Basic and acidic residues" evidence="7">
    <location>
        <begin position="204"/>
        <end position="213"/>
    </location>
</feature>
<evidence type="ECO:0000256" key="1">
    <source>
        <dbReference type="ARBA" id="ARBA00004123"/>
    </source>
</evidence>
<dbReference type="Proteomes" id="UP000245699">
    <property type="component" value="Unassembled WGS sequence"/>
</dbReference>
<feature type="compositionally biased region" description="Polar residues" evidence="7">
    <location>
        <begin position="231"/>
        <end position="241"/>
    </location>
</feature>
<evidence type="ECO:0000256" key="4">
    <source>
        <dbReference type="ARBA" id="ARBA00023163"/>
    </source>
</evidence>